<proteinExistence type="predicted"/>
<feature type="transmembrane region" description="Helical" evidence="6">
    <location>
        <begin position="64"/>
        <end position="82"/>
    </location>
</feature>
<dbReference type="PANTHER" id="PTHR43478">
    <property type="entry name" value="NA+/H+ ANTIPORTER-RELATED"/>
    <property type="match status" value="1"/>
</dbReference>
<sequence length="508" mass="54379">MEYGFLSLLPPLLAIIIAILTKQTVAALFLGVWFGATVMNGWNPASGFTYTVNEIMVPSIADPWNASLILLVVFTGGFINVLRTTGAGRAFGEFATRKVNTRQKGQNFVWGSAFLFSYTEPVLILGTVTRPITDKLKISRVKLAYIVDSMGSPVASMSPISVYAPFITGLIATQLAALSLSENPWSLFIQMIPFHLYGIFAILGVLLVVNMKIDIGPMYKAEQRAIKTGKLYGEHDKLMINENGEETNVDADIFSFLIPLGLLFTGIFGVIFWTGDIASNGLAGAFLNADIIFAITTGFFLGSLGGMLYAKLRYNQPLIDLLNGYVDGIMQVMIVPVILVMAWSIGTVATEMGLGEVIAHYAGSYLPAFLVPVIIFLLGGLIAFASGSSWGVFSIMIPIAIPMGAALDLELALVIGAAISGGVFGDHCSPISDTSIMSSTGSAADHMEHIRTQLPYAIMIALAASTGFLMTGVTQNSILGIVTTAVVLVAILQFVKKRMQKKHAAFDG</sequence>
<evidence type="ECO:0000313" key="8">
    <source>
        <dbReference type="EMBL" id="CEA00948.1"/>
    </source>
</evidence>
<feature type="transmembrane region" description="Helical" evidence="6">
    <location>
        <begin position="285"/>
        <end position="310"/>
    </location>
</feature>
<dbReference type="InterPro" id="IPR018461">
    <property type="entry name" value="Na/H_Antiport_NhaC-like_C"/>
</dbReference>
<keyword evidence="2" id="KW-1003">Cell membrane</keyword>
<evidence type="ECO:0000256" key="5">
    <source>
        <dbReference type="ARBA" id="ARBA00023136"/>
    </source>
</evidence>
<feature type="transmembrane region" description="Helical" evidence="6">
    <location>
        <begin position="477"/>
        <end position="495"/>
    </location>
</feature>
<organism evidence="8 9">
    <name type="scientific">Jeotgalicoccus saudimassiliensis</name>
    <dbReference type="NCBI Taxonomy" id="1461582"/>
    <lineage>
        <taxon>Bacteria</taxon>
        <taxon>Bacillati</taxon>
        <taxon>Bacillota</taxon>
        <taxon>Bacilli</taxon>
        <taxon>Bacillales</taxon>
        <taxon>Staphylococcaceae</taxon>
        <taxon>Jeotgalicoccus</taxon>
    </lineage>
</organism>
<dbReference type="EMBL" id="CCSE01000001">
    <property type="protein sequence ID" value="CEA00948.1"/>
    <property type="molecule type" value="Genomic_DNA"/>
</dbReference>
<evidence type="ECO:0000259" key="7">
    <source>
        <dbReference type="Pfam" id="PF03553"/>
    </source>
</evidence>
<feature type="transmembrane region" description="Helical" evidence="6">
    <location>
        <begin position="187"/>
        <end position="209"/>
    </location>
</feature>
<feature type="transmembrane region" description="Helical" evidence="6">
    <location>
        <begin position="322"/>
        <end position="345"/>
    </location>
</feature>
<dbReference type="RefSeq" id="WP_035809365.1">
    <property type="nucleotide sequence ID" value="NZ_CCSE01000001.1"/>
</dbReference>
<feature type="transmembrane region" description="Helical" evidence="6">
    <location>
        <begin position="12"/>
        <end position="36"/>
    </location>
</feature>
<accession>A0A078M0Q2</accession>
<keyword evidence="5 6" id="KW-0472">Membrane</keyword>
<dbReference type="Proteomes" id="UP000044136">
    <property type="component" value="Unassembled WGS sequence"/>
</dbReference>
<evidence type="ECO:0000256" key="3">
    <source>
        <dbReference type="ARBA" id="ARBA00022692"/>
    </source>
</evidence>
<keyword evidence="3 6" id="KW-0812">Transmembrane</keyword>
<feature type="domain" description="Na+/H+ antiporter NhaC-like C-terminal" evidence="7">
    <location>
        <begin position="166"/>
        <end position="473"/>
    </location>
</feature>
<keyword evidence="9" id="KW-1185">Reference proteome</keyword>
<feature type="transmembrane region" description="Helical" evidence="6">
    <location>
        <begin position="365"/>
        <end position="393"/>
    </location>
</feature>
<evidence type="ECO:0000313" key="9">
    <source>
        <dbReference type="Proteomes" id="UP000044136"/>
    </source>
</evidence>
<dbReference type="GO" id="GO:0005886">
    <property type="term" value="C:plasma membrane"/>
    <property type="evidence" value="ECO:0007669"/>
    <property type="project" value="UniProtKB-SubCell"/>
</dbReference>
<dbReference type="PANTHER" id="PTHR43478:SF1">
    <property type="entry name" value="NA+_H+ ANTIPORTER NHAC-LIKE C-TERMINAL DOMAIN-CONTAINING PROTEIN"/>
    <property type="match status" value="1"/>
</dbReference>
<protein>
    <submittedName>
        <fullName evidence="8">Malate-2H(+)/Na(+)-lactate antiporter</fullName>
    </submittedName>
</protein>
<gene>
    <name evidence="8" type="primary">mleN_3</name>
    <name evidence="8" type="ORF">BN1048_01167</name>
</gene>
<evidence type="ECO:0000256" key="6">
    <source>
        <dbReference type="SAM" id="Phobius"/>
    </source>
</evidence>
<dbReference type="Pfam" id="PF03553">
    <property type="entry name" value="Na_H_antiporter"/>
    <property type="match status" value="1"/>
</dbReference>
<reference evidence="8 9" key="1">
    <citation type="submission" date="2014-07" db="EMBL/GenBank/DDBJ databases">
        <authorList>
            <person name="Urmite Genomes Urmite Genomes"/>
        </authorList>
    </citation>
    <scope>NUCLEOTIDE SEQUENCE [LARGE SCALE GENOMIC DNA]</scope>
    <source>
        <strain evidence="8 9">13MG44_air</strain>
    </source>
</reference>
<dbReference type="AlphaFoldDB" id="A0A078M0Q2"/>
<evidence type="ECO:0000256" key="1">
    <source>
        <dbReference type="ARBA" id="ARBA00004651"/>
    </source>
</evidence>
<dbReference type="eggNOG" id="COG1757">
    <property type="taxonomic scope" value="Bacteria"/>
</dbReference>
<dbReference type="OrthoDB" id="9762978at2"/>
<dbReference type="HOGENOM" id="CLU_018751_2_0_9"/>
<feature type="transmembrane region" description="Helical" evidence="6">
    <location>
        <begin position="253"/>
        <end position="273"/>
    </location>
</feature>
<feature type="transmembrane region" description="Helical" evidence="6">
    <location>
        <begin position="454"/>
        <end position="471"/>
    </location>
</feature>
<name>A0A078M0Q2_9STAP</name>
<evidence type="ECO:0000256" key="2">
    <source>
        <dbReference type="ARBA" id="ARBA00022475"/>
    </source>
</evidence>
<keyword evidence="4 6" id="KW-1133">Transmembrane helix</keyword>
<evidence type="ECO:0000256" key="4">
    <source>
        <dbReference type="ARBA" id="ARBA00022989"/>
    </source>
</evidence>
<comment type="subcellular location">
    <subcellularLocation>
        <location evidence="1">Cell membrane</location>
        <topology evidence="1">Multi-pass membrane protein</topology>
    </subcellularLocation>
</comment>